<dbReference type="InterPro" id="IPR009839">
    <property type="entry name" value="SseB_N"/>
</dbReference>
<dbReference type="EMBL" id="JBHSYM010000075">
    <property type="protein sequence ID" value="MFC7016164.1"/>
    <property type="molecule type" value="Genomic_DNA"/>
</dbReference>
<comment type="caution">
    <text evidence="3">The sequence shown here is derived from an EMBL/GenBank/DDBJ whole genome shotgun (WGS) entry which is preliminary data.</text>
</comment>
<accession>A0ABW2E846</accession>
<evidence type="ECO:0000313" key="3">
    <source>
        <dbReference type="EMBL" id="MFC7016164.1"/>
    </source>
</evidence>
<dbReference type="RefSeq" id="WP_189879023.1">
    <property type="nucleotide sequence ID" value="NZ_BMWA01000031.1"/>
</dbReference>
<evidence type="ECO:0000259" key="2">
    <source>
        <dbReference type="Pfam" id="PF07179"/>
    </source>
</evidence>
<dbReference type="Pfam" id="PF07179">
    <property type="entry name" value="SseB"/>
    <property type="match status" value="1"/>
</dbReference>
<evidence type="ECO:0000256" key="1">
    <source>
        <dbReference type="SAM" id="MobiDB-lite"/>
    </source>
</evidence>
<organism evidence="3 4">
    <name type="scientific">Streptomyces viridiviolaceus</name>
    <dbReference type="NCBI Taxonomy" id="68282"/>
    <lineage>
        <taxon>Bacteria</taxon>
        <taxon>Bacillati</taxon>
        <taxon>Actinomycetota</taxon>
        <taxon>Actinomycetes</taxon>
        <taxon>Kitasatosporales</taxon>
        <taxon>Streptomycetaceae</taxon>
        <taxon>Streptomyces</taxon>
    </lineage>
</organism>
<proteinExistence type="predicted"/>
<dbReference type="NCBIfam" id="NF033532">
    <property type="entry name" value="lone7para_assoc"/>
    <property type="match status" value="1"/>
</dbReference>
<dbReference type="Proteomes" id="UP001596409">
    <property type="component" value="Unassembled WGS sequence"/>
</dbReference>
<feature type="region of interest" description="Disordered" evidence="1">
    <location>
        <begin position="1"/>
        <end position="29"/>
    </location>
</feature>
<feature type="domain" description="SseB protein N-terminal" evidence="2">
    <location>
        <begin position="92"/>
        <end position="188"/>
    </location>
</feature>
<protein>
    <submittedName>
        <fullName evidence="3">Type VII secretion system-associated protein</fullName>
    </submittedName>
</protein>
<evidence type="ECO:0000313" key="4">
    <source>
        <dbReference type="Proteomes" id="UP001596409"/>
    </source>
</evidence>
<reference evidence="4" key="1">
    <citation type="journal article" date="2019" name="Int. J. Syst. Evol. Microbiol.">
        <title>The Global Catalogue of Microorganisms (GCM) 10K type strain sequencing project: providing services to taxonomists for standard genome sequencing and annotation.</title>
        <authorList>
            <consortium name="The Broad Institute Genomics Platform"/>
            <consortium name="The Broad Institute Genome Sequencing Center for Infectious Disease"/>
            <person name="Wu L."/>
            <person name="Ma J."/>
        </authorList>
    </citation>
    <scope>NUCLEOTIDE SEQUENCE [LARGE SCALE GENOMIC DNA]</scope>
    <source>
        <strain evidence="4">JCM 4855</strain>
    </source>
</reference>
<keyword evidence="4" id="KW-1185">Reference proteome</keyword>
<name>A0ABW2E846_9ACTN</name>
<sequence length="201" mass="21393">MSDDTRASTTAQDEHVMPEPPEDVREAARHAPDHWFGLVDPAWREGSPPAWAVLGQWRSDTSGEIVAWQPNDDYRPSPAALGWDPPTDPVDDAVQRAATGYARAEEVTRALAEAELAVLARSDGGLVTAATPDGTAVVPVFTAQPHLETAGMLAYEVVPCADLVDRLPVGHMLYLNPGGAAPMTVRTEPLLAILQDSPAAS</sequence>
<dbReference type="InterPro" id="IPR047659">
    <property type="entry name" value="T7SS_assoc"/>
</dbReference>
<gene>
    <name evidence="3" type="ORF">ACFQMH_31630</name>
</gene>